<feature type="transmembrane region" description="Helical" evidence="10">
    <location>
        <begin position="84"/>
        <end position="102"/>
    </location>
</feature>
<sequence>MPWVLLAVASLFEVLFTFSLKYAEGFTRLVPSLFTVATGLVSLVFLSLAMRTLPMSIAYPAWAAVGMLGTVVLGATLFNEPLTTLKMLSVGAILIGIVGLKLQAA</sequence>
<comment type="similarity">
    <text evidence="7">Belongs to the drug/metabolite transporter (DMT) superfamily. Small multidrug resistance (SMR) (TC 2.A.7.1) family. Gdx/SugE subfamily.</text>
</comment>
<keyword evidence="2" id="KW-0813">Transport</keyword>
<comment type="subcellular location">
    <subcellularLocation>
        <location evidence="1 9">Cell membrane</location>
        <topology evidence="1 9">Multi-pass membrane protein</topology>
    </subcellularLocation>
</comment>
<evidence type="ECO:0000256" key="8">
    <source>
        <dbReference type="ARBA" id="ARBA00039168"/>
    </source>
</evidence>
<organism evidence="11 12">
    <name type="scientific">Ancylobacter novellus</name>
    <name type="common">Thiobacillus novellus</name>
    <dbReference type="NCBI Taxonomy" id="921"/>
    <lineage>
        <taxon>Bacteria</taxon>
        <taxon>Pseudomonadati</taxon>
        <taxon>Pseudomonadota</taxon>
        <taxon>Alphaproteobacteria</taxon>
        <taxon>Hyphomicrobiales</taxon>
        <taxon>Xanthobacteraceae</taxon>
        <taxon>Ancylobacter</taxon>
    </lineage>
</organism>
<accession>A0A2W5QU45</accession>
<keyword evidence="3" id="KW-1003">Cell membrane</keyword>
<dbReference type="GO" id="GO:0005886">
    <property type="term" value="C:plasma membrane"/>
    <property type="evidence" value="ECO:0007669"/>
    <property type="project" value="UniProtKB-SubCell"/>
</dbReference>
<dbReference type="GO" id="GO:0022857">
    <property type="term" value="F:transmembrane transporter activity"/>
    <property type="evidence" value="ECO:0007669"/>
    <property type="project" value="InterPro"/>
</dbReference>
<protein>
    <recommendedName>
        <fullName evidence="8">Guanidinium exporter</fullName>
    </recommendedName>
</protein>
<evidence type="ECO:0000256" key="2">
    <source>
        <dbReference type="ARBA" id="ARBA00022448"/>
    </source>
</evidence>
<keyword evidence="5 10" id="KW-1133">Transmembrane helix</keyword>
<dbReference type="FunFam" id="1.10.3730.20:FF:000001">
    <property type="entry name" value="Quaternary ammonium compound resistance transporter SugE"/>
    <property type="match status" value="1"/>
</dbReference>
<feature type="transmembrane region" description="Helical" evidence="10">
    <location>
        <begin position="57"/>
        <end position="78"/>
    </location>
</feature>
<keyword evidence="6 10" id="KW-0472">Membrane</keyword>
<dbReference type="PANTHER" id="PTHR30561">
    <property type="entry name" value="SMR FAMILY PROTON-DEPENDENT DRUG EFFLUX TRANSPORTER SUGE"/>
    <property type="match status" value="1"/>
</dbReference>
<dbReference type="PANTHER" id="PTHR30561:SF0">
    <property type="entry name" value="GUANIDINIUM EXPORTER"/>
    <property type="match status" value="1"/>
</dbReference>
<keyword evidence="4 9" id="KW-0812">Transmembrane</keyword>
<evidence type="ECO:0000256" key="6">
    <source>
        <dbReference type="ARBA" id="ARBA00023136"/>
    </source>
</evidence>
<evidence type="ECO:0000313" key="11">
    <source>
        <dbReference type="EMBL" id="PZQ80652.1"/>
    </source>
</evidence>
<name>A0A2W5QU45_ANCNO</name>
<dbReference type="GO" id="GO:1990961">
    <property type="term" value="P:xenobiotic detoxification by transmembrane export across the plasma membrane"/>
    <property type="evidence" value="ECO:0007669"/>
    <property type="project" value="UniProtKB-ARBA"/>
</dbReference>
<evidence type="ECO:0000256" key="5">
    <source>
        <dbReference type="ARBA" id="ARBA00022989"/>
    </source>
</evidence>
<dbReference type="Proteomes" id="UP000248887">
    <property type="component" value="Unassembled WGS sequence"/>
</dbReference>
<dbReference type="InterPro" id="IPR045324">
    <property type="entry name" value="Small_multidrug_res"/>
</dbReference>
<comment type="caution">
    <text evidence="11">The sequence shown here is derived from an EMBL/GenBank/DDBJ whole genome shotgun (WGS) entry which is preliminary data.</text>
</comment>
<evidence type="ECO:0000256" key="3">
    <source>
        <dbReference type="ARBA" id="ARBA00022475"/>
    </source>
</evidence>
<evidence type="ECO:0000256" key="4">
    <source>
        <dbReference type="ARBA" id="ARBA00022692"/>
    </source>
</evidence>
<evidence type="ECO:0000256" key="9">
    <source>
        <dbReference type="RuleBase" id="RU003942"/>
    </source>
</evidence>
<proteinExistence type="inferred from homology"/>
<evidence type="ECO:0000256" key="10">
    <source>
        <dbReference type="SAM" id="Phobius"/>
    </source>
</evidence>
<dbReference type="InterPro" id="IPR000390">
    <property type="entry name" value="Small_drug/metabolite_transptr"/>
</dbReference>
<dbReference type="SUPFAM" id="SSF103481">
    <property type="entry name" value="Multidrug resistance efflux transporter EmrE"/>
    <property type="match status" value="1"/>
</dbReference>
<evidence type="ECO:0000256" key="7">
    <source>
        <dbReference type="ARBA" id="ARBA00038151"/>
    </source>
</evidence>
<reference evidence="11 12" key="1">
    <citation type="submission" date="2017-08" db="EMBL/GenBank/DDBJ databases">
        <title>Infants hospitalized years apart are colonized by the same room-sourced microbial strains.</title>
        <authorList>
            <person name="Brooks B."/>
            <person name="Olm M.R."/>
            <person name="Firek B.A."/>
            <person name="Baker R."/>
            <person name="Thomas B.C."/>
            <person name="Morowitz M.J."/>
            <person name="Banfield J.F."/>
        </authorList>
    </citation>
    <scope>NUCLEOTIDE SEQUENCE [LARGE SCALE GENOMIC DNA]</scope>
    <source>
        <strain evidence="11">S2_005_001_R2_27</strain>
    </source>
</reference>
<dbReference type="Pfam" id="PF00893">
    <property type="entry name" value="Multi_Drug_Res"/>
    <property type="match status" value="1"/>
</dbReference>
<dbReference type="Gene3D" id="1.10.3730.20">
    <property type="match status" value="1"/>
</dbReference>
<dbReference type="EMBL" id="QFQD01000059">
    <property type="protein sequence ID" value="PZQ80652.1"/>
    <property type="molecule type" value="Genomic_DNA"/>
</dbReference>
<dbReference type="InterPro" id="IPR037185">
    <property type="entry name" value="EmrE-like"/>
</dbReference>
<dbReference type="AlphaFoldDB" id="A0A2W5QU45"/>
<gene>
    <name evidence="11" type="ORF">DI549_16510</name>
</gene>
<feature type="transmembrane region" description="Helical" evidence="10">
    <location>
        <begin position="29"/>
        <end position="50"/>
    </location>
</feature>
<evidence type="ECO:0000256" key="1">
    <source>
        <dbReference type="ARBA" id="ARBA00004651"/>
    </source>
</evidence>
<evidence type="ECO:0000313" key="12">
    <source>
        <dbReference type="Proteomes" id="UP000248887"/>
    </source>
</evidence>